<dbReference type="InterPro" id="IPR025949">
    <property type="entry name" value="PapC-like_C"/>
</dbReference>
<keyword evidence="5" id="KW-0812">Transmembrane</keyword>
<dbReference type="Gene3D" id="2.60.40.2610">
    <property type="entry name" value="Outer membrane usher protein FimD, plug domain"/>
    <property type="match status" value="1"/>
</dbReference>
<evidence type="ECO:0000256" key="8">
    <source>
        <dbReference type="ARBA" id="ARBA00023237"/>
    </source>
</evidence>
<dbReference type="Gene3D" id="2.60.40.2070">
    <property type="match status" value="1"/>
</dbReference>
<dbReference type="Proteomes" id="UP000475079">
    <property type="component" value="Unassembled WGS sequence"/>
</dbReference>
<protein>
    <submittedName>
        <fullName evidence="13">Fimbria/pilus outer membrane usher protein</fullName>
    </submittedName>
</protein>
<dbReference type="Gene3D" id="2.60.40.3110">
    <property type="match status" value="1"/>
</dbReference>
<dbReference type="InterPro" id="IPR000015">
    <property type="entry name" value="Fimb_usher"/>
</dbReference>
<comment type="caution">
    <text evidence="13">The sequence shown here is derived from an EMBL/GenBank/DDBJ whole genome shotgun (WGS) entry which is preliminary data.</text>
</comment>
<dbReference type="Pfam" id="PF13953">
    <property type="entry name" value="PapC_C"/>
    <property type="match status" value="1"/>
</dbReference>
<feature type="compositionally biased region" description="Polar residues" evidence="9">
    <location>
        <begin position="607"/>
        <end position="632"/>
    </location>
</feature>
<evidence type="ECO:0000256" key="5">
    <source>
        <dbReference type="ARBA" id="ARBA00022692"/>
    </source>
</evidence>
<evidence type="ECO:0000256" key="2">
    <source>
        <dbReference type="ARBA" id="ARBA00008064"/>
    </source>
</evidence>
<evidence type="ECO:0000256" key="9">
    <source>
        <dbReference type="SAM" id="MobiDB-lite"/>
    </source>
</evidence>
<dbReference type="PANTHER" id="PTHR30451:SF20">
    <property type="entry name" value="FIMBRIAE USHER"/>
    <property type="match status" value="1"/>
</dbReference>
<dbReference type="InterPro" id="IPR037224">
    <property type="entry name" value="PapC_N_sf"/>
</dbReference>
<dbReference type="Pfam" id="PF13954">
    <property type="entry name" value="PapC_N"/>
    <property type="match status" value="1"/>
</dbReference>
<dbReference type="SUPFAM" id="SSF141729">
    <property type="entry name" value="FimD N-terminal domain-like"/>
    <property type="match status" value="1"/>
</dbReference>
<feature type="compositionally biased region" description="Polar residues" evidence="9">
    <location>
        <begin position="586"/>
        <end position="598"/>
    </location>
</feature>
<feature type="region of interest" description="Disordered" evidence="9">
    <location>
        <begin position="586"/>
        <end position="633"/>
    </location>
</feature>
<comment type="similarity">
    <text evidence="2">Belongs to the fimbrial export usher family.</text>
</comment>
<dbReference type="Gene3D" id="3.10.20.410">
    <property type="match status" value="1"/>
</dbReference>
<name>A0A6L5E7E1_9ENTR</name>
<evidence type="ECO:0000259" key="11">
    <source>
        <dbReference type="Pfam" id="PF13953"/>
    </source>
</evidence>
<evidence type="ECO:0000256" key="10">
    <source>
        <dbReference type="SAM" id="SignalP"/>
    </source>
</evidence>
<evidence type="ECO:0000256" key="1">
    <source>
        <dbReference type="ARBA" id="ARBA00004571"/>
    </source>
</evidence>
<keyword evidence="8" id="KW-0998">Cell outer membrane</keyword>
<dbReference type="PANTHER" id="PTHR30451">
    <property type="entry name" value="OUTER MEMBRANE USHER PROTEIN"/>
    <property type="match status" value="1"/>
</dbReference>
<feature type="domain" description="PapC-like C-terminal" evidence="11">
    <location>
        <begin position="763"/>
        <end position="824"/>
    </location>
</feature>
<organism evidence="13 14">
    <name type="scientific">Citrobacter telavivensis</name>
    <dbReference type="NCBI Taxonomy" id="2653932"/>
    <lineage>
        <taxon>Bacteria</taxon>
        <taxon>Pseudomonadati</taxon>
        <taxon>Pseudomonadota</taxon>
        <taxon>Gammaproteobacteria</taxon>
        <taxon>Enterobacterales</taxon>
        <taxon>Enterobacteriaceae</taxon>
        <taxon>Citrobacter</taxon>
    </lineage>
</organism>
<dbReference type="InterPro" id="IPR025885">
    <property type="entry name" value="PapC_N"/>
</dbReference>
<evidence type="ECO:0000313" key="13">
    <source>
        <dbReference type="EMBL" id="MPQ50420.1"/>
    </source>
</evidence>
<keyword evidence="7" id="KW-0472">Membrane</keyword>
<reference evidence="13 14" key="1">
    <citation type="submission" date="2019-10" db="EMBL/GenBank/DDBJ databases">
        <title>Characterization of a new Citrobacter species.</title>
        <authorList>
            <person name="Goncalves Ribeiro T."/>
            <person name="Izdebski R."/>
            <person name="Urbanowicz P."/>
            <person name="Carmeli Y."/>
            <person name="Gniadkowski M."/>
            <person name="Peixe L."/>
        </authorList>
    </citation>
    <scope>NUCLEOTIDE SEQUENCE [LARGE SCALE GENOMIC DNA]</scope>
    <source>
        <strain evidence="13 14">NMI7905_11</strain>
    </source>
</reference>
<evidence type="ECO:0000259" key="12">
    <source>
        <dbReference type="Pfam" id="PF13954"/>
    </source>
</evidence>
<sequence>MIILFSVILFLVLNIFIMQCSVAATGDVPAPPAEEQVEFDSDFVKQPAGQSVDLARFSNGANVLPGVYKIAVALNQQTLTVAEVEFKAADNKNVIPCIPLNVLNLINFKKEQINFTQWDSLTDKTECINLKAIVPEAELDFDNQNQQLNISIPQIYINKQPRGSVPASMWDSGIPAMMLSYNMNAYQSKNNGYDSKSFYTAINSGLNIGSWYLRHNGSYNWADGTGGRYSVLNTYIQHDLPRISGRLVAGQSNTSGQLFDTVPFTGVQVASDERMLPESQRGYAPEIRGIAKTNAKVTVKQSGQTIYETTVSPGSFVINDLYPTGYGGNLDVTIEEADGSQQNFSIPYASVSQLLRPGSQRYSLSLGKLRSDSVSSDPNLAEATYQRGFSNLITGYTGLQANKDYQAVKVGTALGLQIGAIAFDVTQSQTHLPSPDKQDISGQSYQVSYSKLINETNSNITLAAYRFSSSGYMDYMTAMESIQAVKDGEDRNTIQREKNRFTVTISQGLADDWGQLYLSGSLQDYWGQDNYERQYQFGYSNHYKQLSYSINVSRSQDAWGESQTSYYLNLSFPLWENHDSNYAPQMSLSYNQDSNGRSGEQAMISGSAGTDNQLSWNASGTHDSEAGTSASVGGSYRSRVAQMSGSYSQGPDYRSTSLSMSGAMVAHSGGLTLSPYNSDTFTLVEAKGAEGATVPSYPGIKVDRFGYALLPASSPYQLSDVSIDPKGTSRNVELDNTSQKVVPRYGAVVKVKFNAEKGTPILITSSYAGKALPFGAEVYDEKDHSVGTVAQGSTIYARVVELKGALKVKWGEGSASQCSVSYMLAPGIEDDTKQTAIQRFSNECR</sequence>
<dbReference type="InterPro" id="IPR042186">
    <property type="entry name" value="FimD_plug_dom"/>
</dbReference>
<keyword evidence="6 10" id="KW-0732">Signal</keyword>
<feature type="chain" id="PRO_5027066363" evidence="10">
    <location>
        <begin position="24"/>
        <end position="845"/>
    </location>
</feature>
<keyword evidence="4" id="KW-1134">Transmembrane beta strand</keyword>
<evidence type="ECO:0000256" key="3">
    <source>
        <dbReference type="ARBA" id="ARBA00022448"/>
    </source>
</evidence>
<dbReference type="InterPro" id="IPR043142">
    <property type="entry name" value="PapC-like_C_sf"/>
</dbReference>
<dbReference type="GO" id="GO:0009279">
    <property type="term" value="C:cell outer membrane"/>
    <property type="evidence" value="ECO:0007669"/>
    <property type="project" value="UniProtKB-SubCell"/>
</dbReference>
<evidence type="ECO:0000256" key="4">
    <source>
        <dbReference type="ARBA" id="ARBA00022452"/>
    </source>
</evidence>
<feature type="signal peptide" evidence="10">
    <location>
        <begin position="1"/>
        <end position="23"/>
    </location>
</feature>
<keyword evidence="14" id="KW-1185">Reference proteome</keyword>
<keyword evidence="3" id="KW-0813">Transport</keyword>
<dbReference type="GO" id="GO:0009297">
    <property type="term" value="P:pilus assembly"/>
    <property type="evidence" value="ECO:0007669"/>
    <property type="project" value="InterPro"/>
</dbReference>
<accession>A0A6L5E7E1</accession>
<dbReference type="EMBL" id="WHIY01000003">
    <property type="protein sequence ID" value="MPQ50420.1"/>
    <property type="molecule type" value="Genomic_DNA"/>
</dbReference>
<evidence type="ECO:0000256" key="6">
    <source>
        <dbReference type="ARBA" id="ARBA00022729"/>
    </source>
</evidence>
<dbReference type="Pfam" id="PF00577">
    <property type="entry name" value="Usher"/>
    <property type="match status" value="1"/>
</dbReference>
<gene>
    <name evidence="13" type="ORF">GBB84_05785</name>
</gene>
<evidence type="ECO:0000256" key="7">
    <source>
        <dbReference type="ARBA" id="ARBA00023136"/>
    </source>
</evidence>
<dbReference type="FunFam" id="2.60.40.3110:FF:000001">
    <property type="entry name" value="Putative fimbrial outer membrane usher"/>
    <property type="match status" value="1"/>
</dbReference>
<dbReference type="GO" id="GO:0015473">
    <property type="term" value="F:fimbrial usher porin activity"/>
    <property type="evidence" value="ECO:0007669"/>
    <property type="project" value="InterPro"/>
</dbReference>
<feature type="domain" description="PapC N-terminal" evidence="12">
    <location>
        <begin position="38"/>
        <end position="185"/>
    </location>
</feature>
<comment type="subcellular location">
    <subcellularLocation>
        <location evidence="1">Cell outer membrane</location>
        <topology evidence="1">Multi-pass membrane protein</topology>
    </subcellularLocation>
</comment>
<evidence type="ECO:0000313" key="14">
    <source>
        <dbReference type="Proteomes" id="UP000475079"/>
    </source>
</evidence>
<proteinExistence type="inferred from homology"/>
<dbReference type="AlphaFoldDB" id="A0A6L5E7E1"/>